<dbReference type="HOGENOM" id="CLU_2152065_0_0_1"/>
<proteinExistence type="predicted"/>
<accession>T1H3Z0</accession>
<protein>
    <submittedName>
        <fullName evidence="1">Uncharacterized protein</fullName>
    </submittedName>
</protein>
<evidence type="ECO:0000313" key="2">
    <source>
        <dbReference type="Proteomes" id="UP000015102"/>
    </source>
</evidence>
<sequence>IKILFPDFFEGARRLVCRATALHTELQSSKLTFIKERVIDHRFSRLEKRKGNTDSGKEWKDKEYTPFSPELFRDFKIFISKPKYRGGGCHQNQHFCVLLEWSSSFDRHLAVR</sequence>
<reference evidence="2" key="1">
    <citation type="submission" date="2013-02" db="EMBL/GenBank/DDBJ databases">
        <authorList>
            <person name="Hughes D."/>
        </authorList>
    </citation>
    <scope>NUCLEOTIDE SEQUENCE</scope>
    <source>
        <strain>Durham</strain>
        <strain evidence="2">NC isolate 2 -- Noor lab</strain>
    </source>
</reference>
<organism evidence="1 2">
    <name type="scientific">Megaselia scalaris</name>
    <name type="common">Humpbacked fly</name>
    <name type="synonym">Phora scalaris</name>
    <dbReference type="NCBI Taxonomy" id="36166"/>
    <lineage>
        <taxon>Eukaryota</taxon>
        <taxon>Metazoa</taxon>
        <taxon>Ecdysozoa</taxon>
        <taxon>Arthropoda</taxon>
        <taxon>Hexapoda</taxon>
        <taxon>Insecta</taxon>
        <taxon>Pterygota</taxon>
        <taxon>Neoptera</taxon>
        <taxon>Endopterygota</taxon>
        <taxon>Diptera</taxon>
        <taxon>Brachycera</taxon>
        <taxon>Muscomorpha</taxon>
        <taxon>Platypezoidea</taxon>
        <taxon>Phoridae</taxon>
        <taxon>Megaseliini</taxon>
        <taxon>Megaselia</taxon>
    </lineage>
</organism>
<dbReference type="EnsemblMetazoa" id="MESCA010987-RA">
    <property type="protein sequence ID" value="MESCA010987-PA"/>
    <property type="gene ID" value="MESCA010987"/>
</dbReference>
<evidence type="ECO:0000313" key="1">
    <source>
        <dbReference type="EnsemblMetazoa" id="MESCA010987-PA"/>
    </source>
</evidence>
<dbReference type="AlphaFoldDB" id="T1H3Z0"/>
<keyword evidence="2" id="KW-1185">Reference proteome</keyword>
<reference evidence="1" key="2">
    <citation type="submission" date="2015-06" db="UniProtKB">
        <authorList>
            <consortium name="EnsemblMetazoa"/>
        </authorList>
    </citation>
    <scope>IDENTIFICATION</scope>
</reference>
<dbReference type="EMBL" id="CAQQ02376082">
    <property type="status" value="NOT_ANNOTATED_CDS"/>
    <property type="molecule type" value="Genomic_DNA"/>
</dbReference>
<name>T1H3Z0_MEGSC</name>
<dbReference type="EMBL" id="CAQQ02376083">
    <property type="status" value="NOT_ANNOTATED_CDS"/>
    <property type="molecule type" value="Genomic_DNA"/>
</dbReference>
<dbReference type="Proteomes" id="UP000015102">
    <property type="component" value="Unassembled WGS sequence"/>
</dbReference>